<keyword evidence="10" id="KW-1185">Reference proteome</keyword>
<evidence type="ECO:0000313" key="9">
    <source>
        <dbReference type="EMBL" id="KAB8291887.1"/>
    </source>
</evidence>
<evidence type="ECO:0000256" key="8">
    <source>
        <dbReference type="SAM" id="Coils"/>
    </source>
</evidence>
<feature type="coiled-coil region" evidence="8">
    <location>
        <begin position="34"/>
        <end position="61"/>
    </location>
</feature>
<dbReference type="InterPro" id="IPR019933">
    <property type="entry name" value="DivIVA_domain"/>
</dbReference>
<protein>
    <recommendedName>
        <fullName evidence="2">Cell wall synthesis protein Wag31</fullName>
    </recommendedName>
    <alternativeName>
        <fullName evidence="7">Antigen 84</fullName>
    </alternativeName>
</protein>
<accession>A0A6A2WBV8</accession>
<evidence type="ECO:0000313" key="10">
    <source>
        <dbReference type="Proteomes" id="UP000440041"/>
    </source>
</evidence>
<reference evidence="9 10" key="1">
    <citation type="submission" date="2019-09" db="EMBL/GenBank/DDBJ databases">
        <title>Characterization of the phylogenetic diversity of two novel species belonging to the genus Bifidobacterium: Bifidobacterium cebidarum sp. nov. and Bifidobacterium leontopitheci sp. nov.</title>
        <authorList>
            <person name="Lugli G.A."/>
            <person name="Duranti S."/>
            <person name="Milani C."/>
            <person name="Turroni F."/>
            <person name="Ventura M."/>
        </authorList>
    </citation>
    <scope>NUCLEOTIDE SEQUENCE [LARGE SCALE GENOMIC DNA]</scope>
    <source>
        <strain evidence="9 10">DSM 100238</strain>
    </source>
</reference>
<evidence type="ECO:0000256" key="7">
    <source>
        <dbReference type="ARBA" id="ARBA00031737"/>
    </source>
</evidence>
<keyword evidence="5 8" id="KW-0175">Coiled coil</keyword>
<dbReference type="EMBL" id="WBSO01000028">
    <property type="protein sequence ID" value="KAB8291887.1"/>
    <property type="molecule type" value="Genomic_DNA"/>
</dbReference>
<evidence type="ECO:0000256" key="1">
    <source>
        <dbReference type="ARBA" id="ARBA00004496"/>
    </source>
</evidence>
<evidence type="ECO:0000256" key="5">
    <source>
        <dbReference type="ARBA" id="ARBA00023054"/>
    </source>
</evidence>
<keyword evidence="3" id="KW-0963">Cytoplasm</keyword>
<gene>
    <name evidence="9" type="ORF">DSM100238_1827</name>
</gene>
<comment type="subcellular location">
    <subcellularLocation>
        <location evidence="1">Cytoplasm</location>
    </subcellularLocation>
</comment>
<dbReference type="Gene3D" id="6.10.250.660">
    <property type="match status" value="1"/>
</dbReference>
<dbReference type="InterPro" id="IPR007793">
    <property type="entry name" value="DivIVA_fam"/>
</dbReference>
<evidence type="ECO:0000256" key="4">
    <source>
        <dbReference type="ARBA" id="ARBA00022618"/>
    </source>
</evidence>
<dbReference type="NCBIfam" id="TIGR03544">
    <property type="entry name" value="DivI1A_domain"/>
    <property type="match status" value="1"/>
</dbReference>
<comment type="caution">
    <text evidence="9">The sequence shown here is derived from an EMBL/GenBank/DDBJ whole genome shotgun (WGS) entry which is preliminary data.</text>
</comment>
<dbReference type="Proteomes" id="UP000440041">
    <property type="component" value="Unassembled WGS sequence"/>
</dbReference>
<evidence type="ECO:0000256" key="6">
    <source>
        <dbReference type="ARBA" id="ARBA00023306"/>
    </source>
</evidence>
<organism evidence="9 10">
    <name type="scientific">Bifidobacterium apri</name>
    <dbReference type="NCBI Taxonomy" id="1769423"/>
    <lineage>
        <taxon>Bacteria</taxon>
        <taxon>Bacillati</taxon>
        <taxon>Actinomycetota</taxon>
        <taxon>Actinomycetes</taxon>
        <taxon>Bifidobacteriales</taxon>
        <taxon>Bifidobacteriaceae</taxon>
        <taxon>Bifidobacterium</taxon>
    </lineage>
</organism>
<dbReference type="OrthoDB" id="9815492at2"/>
<evidence type="ECO:0000256" key="3">
    <source>
        <dbReference type="ARBA" id="ARBA00022490"/>
    </source>
</evidence>
<dbReference type="RefSeq" id="WP_152356333.1">
    <property type="nucleotide sequence ID" value="NZ_JBHLXF010000001.1"/>
</dbReference>
<dbReference type="GO" id="GO:0051301">
    <property type="term" value="P:cell division"/>
    <property type="evidence" value="ECO:0007669"/>
    <property type="project" value="UniProtKB-KW"/>
</dbReference>
<name>A0A6A2WBV8_9BIFI</name>
<keyword evidence="6" id="KW-0131">Cell cycle</keyword>
<evidence type="ECO:0000256" key="2">
    <source>
        <dbReference type="ARBA" id="ARBA00018787"/>
    </source>
</evidence>
<proteinExistence type="predicted"/>
<dbReference type="Pfam" id="PF05103">
    <property type="entry name" value="DivIVA"/>
    <property type="match status" value="1"/>
</dbReference>
<keyword evidence="4 9" id="KW-0132">Cell division</keyword>
<dbReference type="GO" id="GO:0005737">
    <property type="term" value="C:cytoplasm"/>
    <property type="evidence" value="ECO:0007669"/>
    <property type="project" value="UniProtKB-SubCell"/>
</dbReference>
<sequence length="74" mass="8811">MNSPLLTPEDVRRTTFHTHRLREGYDTDEVDEFMDKAKDTIRRLASQVQALQTDIAKYKAITGQYTIRHEWSWK</sequence>
<dbReference type="AlphaFoldDB" id="A0A6A2WBV8"/>